<dbReference type="CDD" id="cd06084">
    <property type="entry name" value="KOW_Spt5_4"/>
    <property type="match status" value="1"/>
</dbReference>
<dbReference type="InterPro" id="IPR005824">
    <property type="entry name" value="KOW"/>
</dbReference>
<dbReference type="Pfam" id="PF03439">
    <property type="entry name" value="Spt5-NGN"/>
    <property type="match status" value="1"/>
</dbReference>
<evidence type="ECO:0000313" key="15">
    <source>
        <dbReference type="EMBL" id="EFP92243.2"/>
    </source>
</evidence>
<evidence type="ECO:0000256" key="12">
    <source>
        <dbReference type="SAM" id="MobiDB-lite"/>
    </source>
</evidence>
<dbReference type="Gene3D" id="3.30.70.940">
    <property type="entry name" value="NusG, N-terminal domain"/>
    <property type="match status" value="1"/>
</dbReference>
<reference evidence="16" key="2">
    <citation type="journal article" date="2011" name="Proc. Natl. Acad. Sci. U.S.A.">
        <title>Obligate biotrophy features unraveled by the genomic analysis of rust fungi.</title>
        <authorList>
            <person name="Duplessis S."/>
            <person name="Cuomo C.A."/>
            <person name="Lin Y.-C."/>
            <person name="Aerts A."/>
            <person name="Tisserant E."/>
            <person name="Veneault-Fourrey C."/>
            <person name="Joly D.L."/>
            <person name="Hacquard S."/>
            <person name="Amselem J."/>
            <person name="Cantarel B.L."/>
            <person name="Chiu R."/>
            <person name="Coutinho P.M."/>
            <person name="Feau N."/>
            <person name="Field M."/>
            <person name="Frey P."/>
            <person name="Gelhaye E."/>
            <person name="Goldberg J."/>
            <person name="Grabherr M.G."/>
            <person name="Kodira C.D."/>
            <person name="Kohler A."/>
            <person name="Kuees U."/>
            <person name="Lindquist E.A."/>
            <person name="Lucas S.M."/>
            <person name="Mago R."/>
            <person name="Mauceli E."/>
            <person name="Morin E."/>
            <person name="Murat C."/>
            <person name="Pangilinan J.L."/>
            <person name="Park R."/>
            <person name="Pearson M."/>
            <person name="Quesneville H."/>
            <person name="Rouhier N."/>
            <person name="Sakthikumar S."/>
            <person name="Salamov A.A."/>
            <person name="Schmutz J."/>
            <person name="Selles B."/>
            <person name="Shapiro H."/>
            <person name="Tanguay P."/>
            <person name="Tuskan G.A."/>
            <person name="Henrissat B."/>
            <person name="Van de Peer Y."/>
            <person name="Rouze P."/>
            <person name="Ellis J.G."/>
            <person name="Dodds P.N."/>
            <person name="Schein J.E."/>
            <person name="Zhong S."/>
            <person name="Hamelin R.C."/>
            <person name="Grigoriev I.V."/>
            <person name="Szabo L.J."/>
            <person name="Martin F."/>
        </authorList>
    </citation>
    <scope>NUCLEOTIDE SEQUENCE [LARGE SCALE GENOMIC DNA]</scope>
    <source>
        <strain evidence="16">CRL 75-36-700-3 / race SCCL</strain>
    </source>
</reference>
<feature type="domain" description="KOW" evidence="14">
    <location>
        <begin position="382"/>
        <end position="409"/>
    </location>
</feature>
<dbReference type="CDD" id="cd09888">
    <property type="entry name" value="NGN_Euk"/>
    <property type="match status" value="1"/>
</dbReference>
<dbReference type="FunCoup" id="E3L6R8">
    <property type="interactions" value="729"/>
</dbReference>
<dbReference type="FunFam" id="2.30.30.30:FF:000018">
    <property type="entry name" value="Transcription elongation factor SPT5"/>
    <property type="match status" value="1"/>
</dbReference>
<feature type="compositionally biased region" description="Acidic residues" evidence="12">
    <location>
        <begin position="136"/>
        <end position="162"/>
    </location>
</feature>
<dbReference type="GeneID" id="10537737"/>
<dbReference type="InterPro" id="IPR039385">
    <property type="entry name" value="NGN_Euk"/>
</dbReference>
<feature type="domain" description="NusG-like N-terminal" evidence="13">
    <location>
        <begin position="288"/>
        <end position="377"/>
    </location>
</feature>
<dbReference type="PANTHER" id="PTHR11125">
    <property type="entry name" value="SUPPRESSOR OF TY 5"/>
    <property type="match status" value="1"/>
</dbReference>
<dbReference type="InterPro" id="IPR041977">
    <property type="entry name" value="KOW_Spt5_4"/>
</dbReference>
<dbReference type="InterPro" id="IPR039659">
    <property type="entry name" value="SPT5"/>
</dbReference>
<evidence type="ECO:0000259" key="14">
    <source>
        <dbReference type="SMART" id="SM00739"/>
    </source>
</evidence>
<feature type="compositionally biased region" description="Low complexity" evidence="12">
    <location>
        <begin position="1064"/>
        <end position="1086"/>
    </location>
</feature>
<dbReference type="CDD" id="cd06085">
    <property type="entry name" value="KOW_Spt5_5"/>
    <property type="match status" value="1"/>
</dbReference>
<dbReference type="CDD" id="cd06082">
    <property type="entry name" value="KOW_Spt5_2"/>
    <property type="match status" value="1"/>
</dbReference>
<dbReference type="HOGENOM" id="CLU_003537_1_0_1"/>
<dbReference type="GO" id="GO:0006368">
    <property type="term" value="P:transcription elongation by RNA polymerase II"/>
    <property type="evidence" value="ECO:0000318"/>
    <property type="project" value="GO_Central"/>
</dbReference>
<dbReference type="GO" id="GO:0032044">
    <property type="term" value="C:DSIF complex"/>
    <property type="evidence" value="ECO:0000318"/>
    <property type="project" value="GO_Central"/>
</dbReference>
<evidence type="ECO:0000256" key="8">
    <source>
        <dbReference type="ARBA" id="ARBA00024691"/>
    </source>
</evidence>
<dbReference type="OrthoDB" id="28901at2759"/>
<dbReference type="Pfam" id="PF23042">
    <property type="entry name" value="KOW1_SPT5"/>
    <property type="match status" value="1"/>
</dbReference>
<feature type="compositionally biased region" description="Low complexity" evidence="12">
    <location>
        <begin position="1101"/>
        <end position="1110"/>
    </location>
</feature>
<evidence type="ECO:0000256" key="2">
    <source>
        <dbReference type="ARBA" id="ARBA00006956"/>
    </source>
</evidence>
<dbReference type="GO" id="GO:0003729">
    <property type="term" value="F:mRNA binding"/>
    <property type="evidence" value="ECO:0000318"/>
    <property type="project" value="GO_Central"/>
</dbReference>
<dbReference type="CDD" id="cd06083">
    <property type="entry name" value="KOW_Spt5_3"/>
    <property type="match status" value="1"/>
</dbReference>
<feature type="domain" description="KOW" evidence="14">
    <location>
        <begin position="822"/>
        <end position="849"/>
    </location>
</feature>
<evidence type="ECO:0000256" key="10">
    <source>
        <dbReference type="ARBA" id="ARBA00029865"/>
    </source>
</evidence>
<comment type="function">
    <text evidence="8">The SPT4-SPT5 complex mediates both activation and inhibition of transcription elongation, and plays a role in pre-mRNA processing. This complex seems to be important for the stability of the RNA polymerase II elongation machinery on the chromatin template but not for the inherent ability of this machinery to translocate down the gene.</text>
</comment>
<dbReference type="SMART" id="SM00738">
    <property type="entry name" value="NGN"/>
    <property type="match status" value="1"/>
</dbReference>
<dbReference type="InterPro" id="IPR041976">
    <property type="entry name" value="KOW_Spt5_3"/>
</dbReference>
<comment type="subcellular location">
    <subcellularLocation>
        <location evidence="1">Nucleus</location>
    </subcellularLocation>
</comment>
<evidence type="ECO:0000256" key="1">
    <source>
        <dbReference type="ARBA" id="ARBA00004123"/>
    </source>
</evidence>
<evidence type="ECO:0000256" key="3">
    <source>
        <dbReference type="ARBA" id="ARBA00020181"/>
    </source>
</evidence>
<evidence type="ECO:0000256" key="9">
    <source>
        <dbReference type="ARBA" id="ARBA00025870"/>
    </source>
</evidence>
<dbReference type="Pfam" id="PF23290">
    <property type="entry name" value="KOW5_SPT5"/>
    <property type="match status" value="1"/>
</dbReference>
<dbReference type="GO" id="GO:0000785">
    <property type="term" value="C:chromatin"/>
    <property type="evidence" value="ECO:0007669"/>
    <property type="project" value="UniProtKB-ARBA"/>
</dbReference>
<feature type="compositionally biased region" description="Acidic residues" evidence="12">
    <location>
        <begin position="181"/>
        <end position="206"/>
    </location>
</feature>
<dbReference type="FunFam" id="2.30.30.30:FF:000029">
    <property type="entry name" value="Transcription elongation factor SPT5"/>
    <property type="match status" value="1"/>
</dbReference>
<dbReference type="GO" id="GO:0006397">
    <property type="term" value="P:mRNA processing"/>
    <property type="evidence" value="ECO:0007669"/>
    <property type="project" value="UniProtKB-KW"/>
</dbReference>
<dbReference type="SUPFAM" id="SSF50104">
    <property type="entry name" value="Translation proteins SH3-like domain"/>
    <property type="match status" value="1"/>
</dbReference>
<feature type="region of interest" description="Disordered" evidence="12">
    <location>
        <begin position="885"/>
        <end position="983"/>
    </location>
</feature>
<dbReference type="Pfam" id="PF11942">
    <property type="entry name" value="Spt5_N"/>
    <property type="match status" value="1"/>
</dbReference>
<reference key="1">
    <citation type="submission" date="2007-01" db="EMBL/GenBank/DDBJ databases">
        <title>The Genome Sequence of Puccinia graminis f. sp. tritici Strain CRL 75-36-700-3.</title>
        <authorList>
            <consortium name="The Broad Institute Genome Sequencing Platform"/>
            <person name="Birren B."/>
            <person name="Lander E."/>
            <person name="Galagan J."/>
            <person name="Nusbaum C."/>
            <person name="Devon K."/>
            <person name="Cuomo C."/>
            <person name="Jaffe D."/>
            <person name="Butler J."/>
            <person name="Alvarez P."/>
            <person name="Gnerre S."/>
            <person name="Grabherr M."/>
            <person name="Mauceli E."/>
            <person name="Brockman W."/>
            <person name="Young S."/>
            <person name="LaButti K."/>
            <person name="Sykes S."/>
            <person name="DeCaprio D."/>
            <person name="Crawford M."/>
            <person name="Koehrsen M."/>
            <person name="Engels R."/>
            <person name="Montgomery P."/>
            <person name="Pearson M."/>
            <person name="Howarth C."/>
            <person name="Larson L."/>
            <person name="White J."/>
            <person name="Zeng Q."/>
            <person name="Kodira C."/>
            <person name="Yandava C."/>
            <person name="Alvarado L."/>
            <person name="O'Leary S."/>
            <person name="Szabo L."/>
            <person name="Dean R."/>
            <person name="Schein J."/>
        </authorList>
    </citation>
    <scope>NUCLEOTIDE SEQUENCE</scope>
    <source>
        <strain>CRL 75-36-700-3</strain>
    </source>
</reference>
<dbReference type="InterPro" id="IPR057936">
    <property type="entry name" value="KOWx_Spt5"/>
</dbReference>
<dbReference type="Pfam" id="PF23037">
    <property type="entry name" value="KOWx_SPT5"/>
    <property type="match status" value="1"/>
</dbReference>
<comment type="subunit">
    <text evidence="9">Component of the SPT4-SPT5 complex. Interacts with RNA polymerase II.</text>
</comment>
<feature type="compositionally biased region" description="Polar residues" evidence="12">
    <location>
        <begin position="940"/>
        <end position="965"/>
    </location>
</feature>
<dbReference type="InterPro" id="IPR014722">
    <property type="entry name" value="Rib_uL2_dom2"/>
</dbReference>
<dbReference type="Gene3D" id="2.30.30.30">
    <property type="match status" value="3"/>
</dbReference>
<feature type="region of interest" description="Disordered" evidence="12">
    <location>
        <begin position="780"/>
        <end position="805"/>
    </location>
</feature>
<dbReference type="InterPro" id="IPR006645">
    <property type="entry name" value="NGN-like_dom"/>
</dbReference>
<feature type="region of interest" description="Disordered" evidence="12">
    <location>
        <begin position="428"/>
        <end position="452"/>
    </location>
</feature>
<dbReference type="VEuPathDB" id="FungiDB:PGTG_18458"/>
<dbReference type="SMART" id="SM00739">
    <property type="entry name" value="KOW"/>
    <property type="match status" value="5"/>
</dbReference>
<dbReference type="InterPro" id="IPR022581">
    <property type="entry name" value="Spt5_N"/>
</dbReference>
<keyword evidence="5" id="KW-0507">mRNA processing</keyword>
<dbReference type="RefSeq" id="XP_003336662.2">
    <property type="nucleotide sequence ID" value="XM_003336614.2"/>
</dbReference>
<dbReference type="Proteomes" id="UP000008783">
    <property type="component" value="Unassembled WGS sequence"/>
</dbReference>
<evidence type="ECO:0000256" key="6">
    <source>
        <dbReference type="ARBA" id="ARBA00023163"/>
    </source>
</evidence>
<dbReference type="EMBL" id="DS178361">
    <property type="protein sequence ID" value="EFP92243.2"/>
    <property type="molecule type" value="Genomic_DNA"/>
</dbReference>
<keyword evidence="6" id="KW-0804">Transcription</keyword>
<evidence type="ECO:0000256" key="11">
    <source>
        <dbReference type="ARBA" id="ARBA00031006"/>
    </source>
</evidence>
<dbReference type="InterPro" id="IPR036735">
    <property type="entry name" value="NGN_dom_sf"/>
</dbReference>
<dbReference type="eggNOG" id="KOG1999">
    <property type="taxonomic scope" value="Eukaryota"/>
</dbReference>
<sequence>MSGCHQTAGPYFNICSNTQIYLIYVIKWRSVVNFVNNSDRFRAREVPDGLETAVSDPTDVRVTHSVLFRRRPLTLDTPPTTTNFSTYLQRFEQPNQNSLRPPPPTSMANPQDEEEAIFGTDRPDPNEGPSKGAHLEEEEDEEDEEEDEEDDEEDDDDDEEEDGRGKPRKRRKRTRNKYIDDLADVDDEEEEEEEEEDGLGGPEDDFIDRNEIPEGDRSSRRNLLRDITGDDIDAGHRGLDMTRQVREDADLGQIAQDFRERYGRQSRVAARDLGEHIPKNLLMPCDQDPSIWAVKCKPGREKEIVAALFRKCEVHYKTPQQLNIISAFYRDSLKGYIYVEARLESDVREAIQGFVGVYKSEFRMVPMDEMPDLLRTKKRETPIVPGGWVRIKRGKYNGDLAQVTEVLENGDEVGLRFVPRIDLNPKEDGVKVGPDGKKRKKGNTTSGGIAFRPPQKLFNAEEVKKAYKPGDVTRSQRGGYSFHGDLFREGYIEKDLKISALEIVDVNPRIDEIAKFLGDPSDSDPSRTLNLSQIAELTKKAGTAVLQPGDHIEVFEGDQKGIQGTVESIEKENVNILPDPLAHPDLKGAKIEIPASSLRKSFKPGDHVKVMAGQNTDETGLVIRVREDVVTFLSDLSCKEVESFARDLRVAAEVGSSANTFGQFELYDLVQLDPQTTGVIFKIERNTFKVIDQNGNVRSVKPNQISAKKDSKYAIATDADGYEIAVNDQMKEKSVGGRTDGRAGRVLHIYRSMYAFLHSHDTTENGGVFVTNARNLVSVAPKGSKKDSGGLDLTKMNPEMANRPPVGGAMVAAGLGQRFKRDEDIGKLCYIIKGPNKGLQGIIKDINGLLARVELHTNNKTLTIEKTKLGAKGRDGKVHPLADLARENFSSSSRPGGFGSSGGNRSSYGGPTGSNSVRHGGQSVHSGIGGATPAWGASGGRTSNPYADGSRTSYPSDGGRTSNPYTDGGRTPAYSTSGAWDPGSKTAIASGYGSTNGWDAAEQSYNSSAQTPAQRTDIGTPHDPWGSRTPAQAPTPRVDRHAPTPGTSSNLTRGDRSERREEGSMSSWGNPAGVTPFAAAPTPTAYGGRGGNIAPTPNAPTPGGLTPYGAAPTPAPYGAAPTPVGYGNAPTPAAYSAPTPVAYGSAPTPAAYGSAPTPAAYGSAPTPYSSNPNFTAASPAGPYNHGTNAATPYTAATPGGGLVNQHPSALMGISHMGLPENWPVPGIEVAIIRPREGPSFNGSRNDDEHVVVLGSAGTHRNGPYNVKCLSSNARIPPVPIEFLEPVPPRAPGDPVVILQGIYRTKRATTISRDASDWMVQLETGEQTIVESSHLAIYKGC</sequence>
<dbReference type="InterPro" id="IPR041973">
    <property type="entry name" value="KOW_Spt5_1"/>
</dbReference>
<feature type="region of interest" description="Disordered" evidence="12">
    <location>
        <begin position="92"/>
        <end position="224"/>
    </location>
</feature>
<dbReference type="GO" id="GO:0006357">
    <property type="term" value="P:regulation of transcription by RNA polymerase II"/>
    <property type="evidence" value="ECO:0007669"/>
    <property type="project" value="InterPro"/>
</dbReference>
<dbReference type="Pfam" id="PF23291">
    <property type="entry name" value="KOW4_SPT5"/>
    <property type="match status" value="1"/>
</dbReference>
<gene>
    <name evidence="15" type="ORF">PGTG_18458</name>
</gene>
<dbReference type="InterPro" id="IPR008991">
    <property type="entry name" value="Translation_prot_SH3-like_sf"/>
</dbReference>
<protein>
    <recommendedName>
        <fullName evidence="3">Transcription elongation factor SPT5</fullName>
    </recommendedName>
    <alternativeName>
        <fullName evidence="10 11">Chromatin Elongation factor SPT5</fullName>
    </alternativeName>
    <alternativeName>
        <fullName evidence="4">Transcription elongation factor spt5</fullName>
    </alternativeName>
</protein>
<keyword evidence="16" id="KW-1185">Reference proteome</keyword>
<dbReference type="Pfam" id="PF23284">
    <property type="entry name" value="KOW2_Spt5"/>
    <property type="match status" value="1"/>
</dbReference>
<dbReference type="KEGG" id="pgr:PGTG_18458"/>
<feature type="region of interest" description="Disordered" evidence="12">
    <location>
        <begin position="1003"/>
        <end position="1110"/>
    </location>
</feature>
<accession>E3L6R8</accession>
<dbReference type="InterPro" id="IPR005100">
    <property type="entry name" value="NGN-domain"/>
</dbReference>
<feature type="domain" description="KOW" evidence="14">
    <location>
        <begin position="1288"/>
        <end position="1315"/>
    </location>
</feature>
<dbReference type="Pfam" id="PF12815">
    <property type="entry name" value="CTD"/>
    <property type="match status" value="1"/>
</dbReference>
<dbReference type="InParanoid" id="E3L6R8"/>
<feature type="compositionally biased region" description="Basic and acidic residues" evidence="12">
    <location>
        <begin position="207"/>
        <end position="224"/>
    </location>
</feature>
<feature type="compositionally biased region" description="Basic residues" evidence="12">
    <location>
        <begin position="166"/>
        <end position="176"/>
    </location>
</feature>
<evidence type="ECO:0000313" key="16">
    <source>
        <dbReference type="Proteomes" id="UP000008783"/>
    </source>
</evidence>
<feature type="compositionally biased region" description="Basic and acidic residues" evidence="12">
    <location>
        <begin position="1053"/>
        <end position="1063"/>
    </location>
</feature>
<evidence type="ECO:0000256" key="4">
    <source>
        <dbReference type="ARBA" id="ARBA00021370"/>
    </source>
</evidence>
<feature type="domain" description="KOW" evidence="14">
    <location>
        <begin position="545"/>
        <end position="572"/>
    </location>
</feature>
<dbReference type="CDD" id="cd06081">
    <property type="entry name" value="KOW_Spt5_1"/>
    <property type="match status" value="1"/>
</dbReference>
<comment type="similarity">
    <text evidence="2">Belongs to the SPT5 family.</text>
</comment>
<dbReference type="STRING" id="418459.E3L6R8"/>
<evidence type="ECO:0000259" key="13">
    <source>
        <dbReference type="SMART" id="SM00738"/>
    </source>
</evidence>
<evidence type="ECO:0000256" key="7">
    <source>
        <dbReference type="ARBA" id="ARBA00023242"/>
    </source>
</evidence>
<dbReference type="FunFam" id="3.30.70.940:FF:000005">
    <property type="entry name" value="Transcription elongation factor SPT5"/>
    <property type="match status" value="1"/>
</dbReference>
<dbReference type="GO" id="GO:0032784">
    <property type="term" value="P:regulation of DNA-templated transcription elongation"/>
    <property type="evidence" value="ECO:0007669"/>
    <property type="project" value="InterPro"/>
</dbReference>
<feature type="domain" description="KOW" evidence="14">
    <location>
        <begin position="601"/>
        <end position="628"/>
    </location>
</feature>
<proteinExistence type="inferred from homology"/>
<evidence type="ECO:0000256" key="5">
    <source>
        <dbReference type="ARBA" id="ARBA00022664"/>
    </source>
</evidence>
<keyword evidence="7" id="KW-0539">Nucleus</keyword>
<dbReference type="InterPro" id="IPR041975">
    <property type="entry name" value="KOW_Spt5_2"/>
</dbReference>
<dbReference type="PANTHER" id="PTHR11125:SF7">
    <property type="entry name" value="TRANSCRIPTION ELONGATION FACTOR SPT5"/>
    <property type="match status" value="1"/>
</dbReference>
<organism evidence="15 16">
    <name type="scientific">Puccinia graminis f. sp. tritici (strain CRL 75-36-700-3 / race SCCL)</name>
    <name type="common">Black stem rust fungus</name>
    <dbReference type="NCBI Taxonomy" id="418459"/>
    <lineage>
        <taxon>Eukaryota</taxon>
        <taxon>Fungi</taxon>
        <taxon>Dikarya</taxon>
        <taxon>Basidiomycota</taxon>
        <taxon>Pucciniomycotina</taxon>
        <taxon>Pucciniomycetes</taxon>
        <taxon>Pucciniales</taxon>
        <taxon>Pucciniaceae</taxon>
        <taxon>Puccinia</taxon>
    </lineage>
</organism>
<name>E3L6R8_PUCGT</name>
<feature type="compositionally biased region" description="Polar residues" evidence="12">
    <location>
        <begin position="1003"/>
        <end position="1014"/>
    </location>
</feature>
<dbReference type="InterPro" id="IPR041978">
    <property type="entry name" value="KOW_Spt5_5"/>
</dbReference>